<dbReference type="EMBL" id="BMYX01000005">
    <property type="protein sequence ID" value="GGY10580.1"/>
    <property type="molecule type" value="Genomic_DNA"/>
</dbReference>
<organism evidence="1 2">
    <name type="scientific">Paludibacterium paludis</name>
    <dbReference type="NCBI Taxonomy" id="1225769"/>
    <lineage>
        <taxon>Bacteria</taxon>
        <taxon>Pseudomonadati</taxon>
        <taxon>Pseudomonadota</taxon>
        <taxon>Betaproteobacteria</taxon>
        <taxon>Neisseriales</taxon>
        <taxon>Chromobacteriaceae</taxon>
        <taxon>Paludibacterium</taxon>
    </lineage>
</organism>
<evidence type="ECO:0000313" key="1">
    <source>
        <dbReference type="EMBL" id="GGY10580.1"/>
    </source>
</evidence>
<gene>
    <name evidence="1" type="ORF">GCM10011289_11680</name>
</gene>
<dbReference type="Pfam" id="PF16290">
    <property type="entry name" value="DUF4936"/>
    <property type="match status" value="1"/>
</dbReference>
<reference evidence="1" key="2">
    <citation type="submission" date="2020-09" db="EMBL/GenBank/DDBJ databases">
        <authorList>
            <person name="Sun Q."/>
            <person name="Kim S."/>
        </authorList>
    </citation>
    <scope>NUCLEOTIDE SEQUENCE</scope>
    <source>
        <strain evidence="1">KCTC 32182</strain>
    </source>
</reference>
<dbReference type="AlphaFoldDB" id="A0A918P0T8"/>
<reference evidence="1" key="1">
    <citation type="journal article" date="2014" name="Int. J. Syst. Evol. Microbiol.">
        <title>Complete genome sequence of Corynebacterium casei LMG S-19264T (=DSM 44701T), isolated from a smear-ripened cheese.</title>
        <authorList>
            <consortium name="US DOE Joint Genome Institute (JGI-PGF)"/>
            <person name="Walter F."/>
            <person name="Albersmeier A."/>
            <person name="Kalinowski J."/>
            <person name="Ruckert C."/>
        </authorList>
    </citation>
    <scope>NUCLEOTIDE SEQUENCE</scope>
    <source>
        <strain evidence="1">KCTC 32182</strain>
    </source>
</reference>
<protein>
    <recommendedName>
        <fullName evidence="3">DUF4936 family protein</fullName>
    </recommendedName>
</protein>
<dbReference type="Proteomes" id="UP000645257">
    <property type="component" value="Unassembled WGS sequence"/>
</dbReference>
<accession>A0A918P0T8</accession>
<proteinExistence type="predicted"/>
<name>A0A918P0T8_9NEIS</name>
<dbReference type="RefSeq" id="WP_189532211.1">
    <property type="nucleotide sequence ID" value="NZ_BMYX01000005.1"/>
</dbReference>
<evidence type="ECO:0000313" key="2">
    <source>
        <dbReference type="Proteomes" id="UP000645257"/>
    </source>
</evidence>
<keyword evidence="2" id="KW-1185">Reference proteome</keyword>
<dbReference type="InterPro" id="IPR032556">
    <property type="entry name" value="DUF4936"/>
</dbReference>
<comment type="caution">
    <text evidence="1">The sequence shown here is derived from an EMBL/GenBank/DDBJ whole genome shotgun (WGS) entry which is preliminary data.</text>
</comment>
<sequence length="90" mass="10305">MKRNVYIYYRLTGIDSPDAETLKAMQAWLAEHGGVRGRLMRKCDDATTWMEVYEGIADQEAFAAALSDALRRHGIGKEGRHIEWFVENTD</sequence>
<evidence type="ECO:0008006" key="3">
    <source>
        <dbReference type="Google" id="ProtNLM"/>
    </source>
</evidence>